<feature type="transmembrane region" description="Helical" evidence="1">
    <location>
        <begin position="27"/>
        <end position="48"/>
    </location>
</feature>
<dbReference type="eggNOG" id="ENOG5030I5I">
    <property type="taxonomic scope" value="Bacteria"/>
</dbReference>
<name>A0A087E5T2_9BIFI</name>
<evidence type="ECO:0000313" key="2">
    <source>
        <dbReference type="EMBL" id="KFJ03133.1"/>
    </source>
</evidence>
<dbReference type="OrthoDB" id="2067810at2"/>
<dbReference type="InterPro" id="IPR024414">
    <property type="entry name" value="Uncharacterised_PrgI"/>
</dbReference>
<dbReference type="Proteomes" id="UP000029055">
    <property type="component" value="Unassembled WGS sequence"/>
</dbReference>
<dbReference type="EMBL" id="JGZR01000007">
    <property type="protein sequence ID" value="KFJ03133.1"/>
    <property type="molecule type" value="Genomic_DNA"/>
</dbReference>
<reference evidence="2 3" key="1">
    <citation type="submission" date="2014-03" db="EMBL/GenBank/DDBJ databases">
        <title>Genomics of Bifidobacteria.</title>
        <authorList>
            <person name="Ventura M."/>
            <person name="Milani C."/>
            <person name="Lugli G.A."/>
        </authorList>
    </citation>
    <scope>NUCLEOTIDE SEQUENCE [LARGE SCALE GENOMIC DNA]</scope>
    <source>
        <strain evidence="2 3">LMG 11597</strain>
    </source>
</reference>
<evidence type="ECO:0000313" key="3">
    <source>
        <dbReference type="Proteomes" id="UP000029055"/>
    </source>
</evidence>
<accession>A0A087E5T2</accession>
<dbReference type="STRING" id="77635.BISU_1065"/>
<dbReference type="RefSeq" id="WP_024464065.1">
    <property type="nucleotide sequence ID" value="NZ_CP062939.1"/>
</dbReference>
<dbReference type="Pfam" id="PF12666">
    <property type="entry name" value="PrgI"/>
    <property type="match status" value="1"/>
</dbReference>
<evidence type="ECO:0008006" key="4">
    <source>
        <dbReference type="Google" id="ProtNLM"/>
    </source>
</evidence>
<protein>
    <recommendedName>
        <fullName evidence="4">PrgI family protein</fullName>
    </recommendedName>
</protein>
<keyword evidence="3" id="KW-1185">Reference proteome</keyword>
<proteinExistence type="predicted"/>
<gene>
    <name evidence="2" type="ORF">BISU_1065</name>
</gene>
<dbReference type="AlphaFoldDB" id="A0A087E5T2"/>
<keyword evidence="1" id="KW-0812">Transmembrane</keyword>
<sequence>MALQMPVYKELNSVEPKVMAGMTWRQWAAATGMAVLGGGSWAVCSLLLHQDDIGQIIVLAVCIPFAAYGWWRPKGMKPERYLPYLWRWYGSGQRRIYHDGPAANMQGAKKPTIKER</sequence>
<evidence type="ECO:0000256" key="1">
    <source>
        <dbReference type="SAM" id="Phobius"/>
    </source>
</evidence>
<keyword evidence="1" id="KW-1133">Transmembrane helix</keyword>
<keyword evidence="1" id="KW-0472">Membrane</keyword>
<organism evidence="2 3">
    <name type="scientific">Bifidobacterium subtile</name>
    <dbReference type="NCBI Taxonomy" id="77635"/>
    <lineage>
        <taxon>Bacteria</taxon>
        <taxon>Bacillati</taxon>
        <taxon>Actinomycetota</taxon>
        <taxon>Actinomycetes</taxon>
        <taxon>Bifidobacteriales</taxon>
        <taxon>Bifidobacteriaceae</taxon>
        <taxon>Bifidobacterium</taxon>
    </lineage>
</organism>
<comment type="caution">
    <text evidence="2">The sequence shown here is derived from an EMBL/GenBank/DDBJ whole genome shotgun (WGS) entry which is preliminary data.</text>
</comment>
<feature type="transmembrane region" description="Helical" evidence="1">
    <location>
        <begin position="54"/>
        <end position="71"/>
    </location>
</feature>